<evidence type="ECO:0000313" key="2">
    <source>
        <dbReference type="Proteomes" id="UP000034562"/>
    </source>
</evidence>
<dbReference type="EMBL" id="LBZK01000012">
    <property type="protein sequence ID" value="KKR70962.1"/>
    <property type="molecule type" value="Genomic_DNA"/>
</dbReference>
<protein>
    <submittedName>
        <fullName evidence="1">Uncharacterized protein</fullName>
    </submittedName>
</protein>
<evidence type="ECO:0000313" key="1">
    <source>
        <dbReference type="EMBL" id="KKR70962.1"/>
    </source>
</evidence>
<reference evidence="1 2" key="1">
    <citation type="journal article" date="2015" name="Nature">
        <title>rRNA introns, odd ribosomes, and small enigmatic genomes across a large radiation of phyla.</title>
        <authorList>
            <person name="Brown C.T."/>
            <person name="Hug L.A."/>
            <person name="Thomas B.C."/>
            <person name="Sharon I."/>
            <person name="Castelle C.J."/>
            <person name="Singh A."/>
            <person name="Wilkins M.J."/>
            <person name="Williams K.H."/>
            <person name="Banfield J.F."/>
        </authorList>
    </citation>
    <scope>NUCLEOTIDE SEQUENCE [LARGE SCALE GENOMIC DNA]</scope>
</reference>
<accession>A0A0G0W6T3</accession>
<comment type="caution">
    <text evidence="1">The sequence shown here is derived from an EMBL/GenBank/DDBJ whole genome shotgun (WGS) entry which is preliminary data.</text>
</comment>
<dbReference type="Proteomes" id="UP000034562">
    <property type="component" value="Unassembled WGS sequence"/>
</dbReference>
<gene>
    <name evidence="1" type="ORF">UU12_C0012G0018</name>
</gene>
<name>A0A0G0W6T3_9BACT</name>
<dbReference type="AlphaFoldDB" id="A0A0G0W6T3"/>
<proteinExistence type="predicted"/>
<organism evidence="1 2">
    <name type="scientific">Candidatus Woesebacteria bacterium GW2011_GWA2_40_7b</name>
    <dbReference type="NCBI Taxonomy" id="1618563"/>
    <lineage>
        <taxon>Bacteria</taxon>
        <taxon>Candidatus Woeseibacteriota</taxon>
    </lineage>
</organism>
<sequence>MNSHATGRGSGQPTPAQLKELFAQIESGRVNKGRLQEFLRGSTQAVTLEVAREIVGKKNFFGPKEWTKFFGKKFQLANIPEIPRSKNELENPEINQEHFLFLRPDRLDGKPLNLQAWHEIYPGGNHPKFYLDWYLSHKFAQGVCEPRWHLMPVGIVKGSTGLIYDRQVAMQCFIDEYEVPTTSARVTANILYYLLNKKYLDTDYWARTCDLSDSGNPVIVQGDSDDGLVVRHWYDDAYDRIGVSASRNLL</sequence>